<dbReference type="GO" id="GO:0034511">
    <property type="term" value="F:U3 snoRNA binding"/>
    <property type="evidence" value="ECO:0007669"/>
    <property type="project" value="TreeGrafter"/>
</dbReference>
<dbReference type="PANTHER" id="PTHR12858">
    <property type="entry name" value="RIBOSOME BIOGENESIS PROTEIN"/>
    <property type="match status" value="1"/>
</dbReference>
<dbReference type="GO" id="GO:0030688">
    <property type="term" value="C:preribosome, small subunit precursor"/>
    <property type="evidence" value="ECO:0007669"/>
    <property type="project" value="TreeGrafter"/>
</dbReference>
<feature type="compositionally biased region" description="Acidic residues" evidence="7">
    <location>
        <begin position="384"/>
        <end position="396"/>
    </location>
</feature>
<dbReference type="GO" id="GO:0000479">
    <property type="term" value="P:endonucleolytic cleavage of tricistronic rRNA transcript (SSU-rRNA, 5.8S rRNA, LSU-rRNA)"/>
    <property type="evidence" value="ECO:0007669"/>
    <property type="project" value="TreeGrafter"/>
</dbReference>
<dbReference type="SMART" id="SM01362">
    <property type="entry name" value="DUF663"/>
    <property type="match status" value="1"/>
</dbReference>
<reference evidence="9 10" key="1">
    <citation type="journal article" date="2022" name="Nat. Ecol. Evol.">
        <title>A masculinizing supergene underlies an exaggerated male reproductive morph in a spider.</title>
        <authorList>
            <person name="Hendrickx F."/>
            <person name="De Corte Z."/>
            <person name="Sonet G."/>
            <person name="Van Belleghem S.M."/>
            <person name="Kostlbacher S."/>
            <person name="Vangestel C."/>
        </authorList>
    </citation>
    <scope>NUCLEOTIDE SEQUENCE [LARGE SCALE GENOMIC DNA]</scope>
    <source>
        <strain evidence="9">W744_W776</strain>
    </source>
</reference>
<dbReference type="Pfam" id="PF08142">
    <property type="entry name" value="AARP2CN"/>
    <property type="match status" value="1"/>
</dbReference>
<evidence type="ECO:0000256" key="5">
    <source>
        <dbReference type="ARBA" id="ARBA00038288"/>
    </source>
</evidence>
<dbReference type="GO" id="GO:0005525">
    <property type="term" value="F:GTP binding"/>
    <property type="evidence" value="ECO:0007669"/>
    <property type="project" value="TreeGrafter"/>
</dbReference>
<evidence type="ECO:0000256" key="6">
    <source>
        <dbReference type="ARBA" id="ARBA00040070"/>
    </source>
</evidence>
<dbReference type="InterPro" id="IPR007034">
    <property type="entry name" value="BMS1_TSR1_C"/>
</dbReference>
<proteinExistence type="inferred from homology"/>
<comment type="caution">
    <text evidence="9">The sequence shown here is derived from an EMBL/GenBank/DDBJ whole genome shotgun (WGS) entry which is preliminary data.</text>
</comment>
<accession>A0AAV6UQU8</accession>
<comment type="function">
    <text evidence="4">Required during maturation of the 40S ribosomal subunit in the nucleolus.</text>
</comment>
<evidence type="ECO:0000313" key="9">
    <source>
        <dbReference type="EMBL" id="KAG8186569.1"/>
    </source>
</evidence>
<dbReference type="GO" id="GO:0003924">
    <property type="term" value="F:GTPase activity"/>
    <property type="evidence" value="ECO:0007669"/>
    <property type="project" value="TreeGrafter"/>
</dbReference>
<dbReference type="PROSITE" id="PS51714">
    <property type="entry name" value="G_BMS1"/>
    <property type="match status" value="1"/>
</dbReference>
<dbReference type="InterPro" id="IPR030387">
    <property type="entry name" value="G_Bms1/Tsr1_dom"/>
</dbReference>
<evidence type="ECO:0000313" key="10">
    <source>
        <dbReference type="Proteomes" id="UP000827092"/>
    </source>
</evidence>
<organism evidence="9 10">
    <name type="scientific">Oedothorax gibbosus</name>
    <dbReference type="NCBI Taxonomy" id="931172"/>
    <lineage>
        <taxon>Eukaryota</taxon>
        <taxon>Metazoa</taxon>
        <taxon>Ecdysozoa</taxon>
        <taxon>Arthropoda</taxon>
        <taxon>Chelicerata</taxon>
        <taxon>Arachnida</taxon>
        <taxon>Araneae</taxon>
        <taxon>Araneomorphae</taxon>
        <taxon>Entelegynae</taxon>
        <taxon>Araneoidea</taxon>
        <taxon>Linyphiidae</taxon>
        <taxon>Erigoninae</taxon>
        <taxon>Oedothorax</taxon>
    </lineage>
</organism>
<dbReference type="PANTHER" id="PTHR12858:SF1">
    <property type="entry name" value="PRE-RRNA-PROCESSING PROTEIN TSR1 HOMOLOG"/>
    <property type="match status" value="1"/>
</dbReference>
<feature type="domain" description="Bms1-type G" evidence="8">
    <location>
        <begin position="84"/>
        <end position="241"/>
    </location>
</feature>
<feature type="region of interest" description="Disordered" evidence="7">
    <location>
        <begin position="384"/>
        <end position="420"/>
    </location>
</feature>
<comment type="similarity">
    <text evidence="5">Belongs to the TRAFAC class translation factor GTPase superfamily. Bms1-like GTPase family. TSR1 subfamily.</text>
</comment>
<dbReference type="Pfam" id="PF04950">
    <property type="entry name" value="RIBIOP_C"/>
    <property type="match status" value="1"/>
</dbReference>
<evidence type="ECO:0000256" key="7">
    <source>
        <dbReference type="SAM" id="MobiDB-lite"/>
    </source>
</evidence>
<feature type="compositionally biased region" description="Basic residues" evidence="7">
    <location>
        <begin position="20"/>
        <end position="35"/>
    </location>
</feature>
<feature type="compositionally biased region" description="Acidic residues" evidence="7">
    <location>
        <begin position="407"/>
        <end position="420"/>
    </location>
</feature>
<dbReference type="GO" id="GO:0000462">
    <property type="term" value="P:maturation of SSU-rRNA from tricistronic rRNA transcript (SSU-rRNA, 5.8S rRNA, LSU-rRNA)"/>
    <property type="evidence" value="ECO:0007669"/>
    <property type="project" value="TreeGrafter"/>
</dbReference>
<dbReference type="EMBL" id="JAFNEN010000297">
    <property type="protein sequence ID" value="KAG8186569.1"/>
    <property type="molecule type" value="Genomic_DNA"/>
</dbReference>
<name>A0AAV6UQU8_9ARAC</name>
<dbReference type="Pfam" id="PF22298">
    <property type="entry name" value="Tsr1_G-like"/>
    <property type="match status" value="1"/>
</dbReference>
<evidence type="ECO:0000259" key="8">
    <source>
        <dbReference type="PROSITE" id="PS51714"/>
    </source>
</evidence>
<feature type="region of interest" description="Disordered" evidence="7">
    <location>
        <begin position="322"/>
        <end position="363"/>
    </location>
</feature>
<dbReference type="AlphaFoldDB" id="A0AAV6UQU8"/>
<keyword evidence="3" id="KW-0539">Nucleus</keyword>
<evidence type="ECO:0000256" key="3">
    <source>
        <dbReference type="ARBA" id="ARBA00023242"/>
    </source>
</evidence>
<protein>
    <recommendedName>
        <fullName evidence="6">Pre-rRNA-processing protein TSR1 homolog</fullName>
    </recommendedName>
</protein>
<keyword evidence="2" id="KW-0690">Ribosome biogenesis</keyword>
<evidence type="ECO:0000256" key="4">
    <source>
        <dbReference type="ARBA" id="ARBA00037087"/>
    </source>
</evidence>
<evidence type="ECO:0000256" key="2">
    <source>
        <dbReference type="ARBA" id="ARBA00022517"/>
    </source>
</evidence>
<feature type="compositionally biased region" description="Low complexity" evidence="7">
    <location>
        <begin position="324"/>
        <end position="336"/>
    </location>
</feature>
<dbReference type="Proteomes" id="UP000827092">
    <property type="component" value="Unassembled WGS sequence"/>
</dbReference>
<comment type="subcellular location">
    <subcellularLocation>
        <location evidence="1">Nucleus</location>
        <location evidence="1">Nucleolus</location>
    </subcellularLocation>
</comment>
<feature type="region of interest" description="Disordered" evidence="7">
    <location>
        <begin position="1"/>
        <end position="41"/>
    </location>
</feature>
<dbReference type="GO" id="GO:0005730">
    <property type="term" value="C:nucleolus"/>
    <property type="evidence" value="ECO:0007669"/>
    <property type="project" value="UniProtKB-SubCell"/>
</dbReference>
<dbReference type="InterPro" id="IPR012948">
    <property type="entry name" value="AARP2CN"/>
</dbReference>
<dbReference type="SMART" id="SM00785">
    <property type="entry name" value="AARP2CN"/>
    <property type="match status" value="1"/>
</dbReference>
<sequence length="771" mass="88234">MAGNDIKQVVHRPGPYKQVNKPHKGGKGKSKRHNKGKVDVKAVTRSKKHDLNRIQRRNQMNQIRKTKKEEVLKAKRQIGGIRGPPVLVTILPVSDNVNAAQFLENIKSFDDELIVTESALGHCHITYPQFKQRYTFLIPNKNDLHSVLDSLKVSQVLLLLQSSEDVDESSELLSIIIGHALPTTIHAVQGFDKLNPKKKAECRKNMLKAIETRFPGANLQQVDTRDELKLLMLNIGTQKQRPVAFRDNRFHMLAENVSFNLPDPDSGTGTLMVSGYVRGQPLNVNGLVHLPGWGTYQMSRVDYKYDPHANEKFTKCKILEMSEEASSQEQESLQSEVIPDPMEGEQTWPTQEELDEAELQPKTTVKKVAEGTSDYQAAWIVEESEGEQSDESDDESQVEHEESQMMSDDESASSEDNMDDTESIATANNENYDDKIDMDEEKQTLVRFKEERMNIMFPDEEDTPQDVSARVRYQKYRGLKSFISSPWDPMENLPLDYARIYRFENFRQTKKKVLKSDREGVEPGQYVNVYIKDVPQSLYDNIRTEQSPLVVYGLLPHEQKMSVINTVIRKHPSCKIPIKAKDTLIFHIGFSRFTVKPIFSEHRIGNKFKFDRYLPSDYSVVASFYAPVIFPPAPVMVLRQRPDGSHQLVATGTVLDVDPNRVVVKRVVLTGHAFKVNKRSAVIRFMFFNKEDIDWFKCVEVTTKCGRKGHIREALGTHGHMKCVFDKQIQSQDVVMMCLYKRVFPKWNYNLHVPTPANSLESTKNEMDCTL</sequence>
<gene>
    <name evidence="9" type="ORF">JTE90_020866</name>
</gene>
<evidence type="ECO:0000256" key="1">
    <source>
        <dbReference type="ARBA" id="ARBA00004604"/>
    </source>
</evidence>
<keyword evidence="10" id="KW-1185">Reference proteome</keyword>
<dbReference type="InterPro" id="IPR039761">
    <property type="entry name" value="Bms1/Tsr1"/>
</dbReference>